<keyword evidence="2" id="KW-1133">Transmembrane helix</keyword>
<evidence type="ECO:0000256" key="1">
    <source>
        <dbReference type="ARBA" id="ARBA00022748"/>
    </source>
</evidence>
<dbReference type="RefSeq" id="WP_319615101.1">
    <property type="nucleotide sequence ID" value="NZ_JAWXYB010000018.1"/>
</dbReference>
<evidence type="ECO:0000313" key="3">
    <source>
        <dbReference type="EMBL" id="MDX5932255.1"/>
    </source>
</evidence>
<evidence type="ECO:0000313" key="4">
    <source>
        <dbReference type="Proteomes" id="UP001279553"/>
    </source>
</evidence>
<keyword evidence="2" id="KW-0812">Transmembrane</keyword>
<dbReference type="InterPro" id="IPR017560">
    <property type="entry name" value="Cyt_c_biogenesis_CcmI"/>
</dbReference>
<sequence length="250" mass="26986">MIWLWMALLALLAVAPIGYVWARRGTVRYRRETAVALHRAQLDEIERDRADGRLPESEFQGARLEVQRRLLAADAIPEPEANRSARGLLIVTLVAVPIAALALFVPFDMPFIPSEPHSAVMKAVHEADSKDDALIAALQRKLAEIPPNSPRARQGYLLLGQALVSQHKLAEAAKAWNVALSMKFNATLAAETAEAETEAAGHVTPGAAQLFHQALAKAPANAPWRSLAEQRLREAAVTLPATPGGATSTP</sequence>
<proteinExistence type="predicted"/>
<protein>
    <submittedName>
        <fullName evidence="3">C-type cytochrome biogenesis protein CcmI</fullName>
    </submittedName>
</protein>
<accession>A0AAW9DVU4</accession>
<keyword evidence="4" id="KW-1185">Reference proteome</keyword>
<evidence type="ECO:0000256" key="2">
    <source>
        <dbReference type="SAM" id="Phobius"/>
    </source>
</evidence>
<dbReference type="AlphaFoldDB" id="A0AAW9DVU4"/>
<dbReference type="Proteomes" id="UP001279553">
    <property type="component" value="Unassembled WGS sequence"/>
</dbReference>
<organism evidence="3 4">
    <name type="scientific">Acidiphilium acidophilum</name>
    <name type="common">Thiobacillus acidophilus</name>
    <dbReference type="NCBI Taxonomy" id="76588"/>
    <lineage>
        <taxon>Bacteria</taxon>
        <taxon>Pseudomonadati</taxon>
        <taxon>Pseudomonadota</taxon>
        <taxon>Alphaproteobacteria</taxon>
        <taxon>Acetobacterales</taxon>
        <taxon>Acidocellaceae</taxon>
        <taxon>Acidiphilium</taxon>
    </lineage>
</organism>
<gene>
    <name evidence="3" type="primary">ccmI</name>
    <name evidence="3" type="ORF">SIL87_15975</name>
</gene>
<keyword evidence="1" id="KW-0201">Cytochrome c-type biogenesis</keyword>
<dbReference type="NCBIfam" id="TIGR03142">
    <property type="entry name" value="cytochro_ccmI"/>
    <property type="match status" value="1"/>
</dbReference>
<keyword evidence="2" id="KW-0472">Membrane</keyword>
<dbReference type="InterPro" id="IPR011990">
    <property type="entry name" value="TPR-like_helical_dom_sf"/>
</dbReference>
<dbReference type="EMBL" id="JAWXYB010000018">
    <property type="protein sequence ID" value="MDX5932255.1"/>
    <property type="molecule type" value="Genomic_DNA"/>
</dbReference>
<name>A0AAW9DVU4_ACIAO</name>
<feature type="transmembrane region" description="Helical" evidence="2">
    <location>
        <begin position="87"/>
        <end position="107"/>
    </location>
</feature>
<comment type="caution">
    <text evidence="3">The sequence shown here is derived from an EMBL/GenBank/DDBJ whole genome shotgun (WGS) entry which is preliminary data.</text>
</comment>
<dbReference type="Gene3D" id="1.25.40.10">
    <property type="entry name" value="Tetratricopeptide repeat domain"/>
    <property type="match status" value="1"/>
</dbReference>
<reference evidence="3 4" key="1">
    <citation type="submission" date="2023-11" db="EMBL/GenBank/DDBJ databases">
        <title>MicrobeMod: A computational toolkit for identifying prokaryotic methylation and restriction-modification with nanopore sequencing.</title>
        <authorList>
            <person name="Crits-Christoph A."/>
            <person name="Kang S.C."/>
            <person name="Lee H."/>
            <person name="Ostrov N."/>
        </authorList>
    </citation>
    <scope>NUCLEOTIDE SEQUENCE [LARGE SCALE GENOMIC DNA]</scope>
    <source>
        <strain evidence="3 4">DSMZ 700</strain>
    </source>
</reference>
<dbReference type="GO" id="GO:0017004">
    <property type="term" value="P:cytochrome complex assembly"/>
    <property type="evidence" value="ECO:0007669"/>
    <property type="project" value="UniProtKB-KW"/>
</dbReference>